<dbReference type="GO" id="GO:0016878">
    <property type="term" value="F:acid-thiol ligase activity"/>
    <property type="evidence" value="ECO:0007669"/>
    <property type="project" value="TreeGrafter"/>
</dbReference>
<dbReference type="Gene3D" id="3.30.300.30">
    <property type="match status" value="1"/>
</dbReference>
<evidence type="ECO:0000256" key="1">
    <source>
        <dbReference type="ARBA" id="ARBA00006432"/>
    </source>
</evidence>
<dbReference type="GO" id="GO:0016405">
    <property type="term" value="F:CoA-ligase activity"/>
    <property type="evidence" value="ECO:0007669"/>
    <property type="project" value="UniProtKB-ARBA"/>
</dbReference>
<organism evidence="7">
    <name type="scientific">marine metagenome</name>
    <dbReference type="NCBI Taxonomy" id="408172"/>
    <lineage>
        <taxon>unclassified sequences</taxon>
        <taxon>metagenomes</taxon>
        <taxon>ecological metagenomes</taxon>
    </lineage>
</organism>
<dbReference type="InterPro" id="IPR045851">
    <property type="entry name" value="AMP-bd_C_sf"/>
</dbReference>
<dbReference type="GO" id="GO:0044550">
    <property type="term" value="P:secondary metabolite biosynthetic process"/>
    <property type="evidence" value="ECO:0007669"/>
    <property type="project" value="TreeGrafter"/>
</dbReference>
<dbReference type="Gene3D" id="3.40.50.12780">
    <property type="entry name" value="N-terminal domain of ligase-like"/>
    <property type="match status" value="1"/>
</dbReference>
<evidence type="ECO:0000256" key="4">
    <source>
        <dbReference type="ARBA" id="ARBA00022840"/>
    </source>
</evidence>
<dbReference type="Pfam" id="PF13193">
    <property type="entry name" value="AMP-binding_C"/>
    <property type="match status" value="1"/>
</dbReference>
<dbReference type="Pfam" id="PF00501">
    <property type="entry name" value="AMP-binding"/>
    <property type="match status" value="1"/>
</dbReference>
<sequence>MTAHLDLFVRNHLPPPELQPDFINLEAFSYPEILNCSDPLLDDAVKEGHGDRTAVIMDEGEWTYSNLQKEANRIAQVLTEDLKLVPGNRVLLRAPNCYAMLYTWFGVIKAGGIAVSTMPLLRSVELQTIINKARISLALCDRRLLEELECIGKDSCLERLVSFNGGELEELGKEKSGEFKNLPTTRDDPCLIAFTSGTTGEPKAVVHTQQDMLSMCLAYSRNCLQPQPNDRFIGSPPLAFTFGLGGVGLFPLDARAATILIEQPTPGNLLAAAQRHRASVLFTSPTAYRFMLGDMGGTIPDSLRICVSAGETLPKPTFEEWKAMTGIEILDGIGSTEMLHIFISSRRDAIKPGSTGLPVPGYEARVVDDEMYEVPPGITGQLAVKGPTGCTYLEDKRQQKYVCDGWNLTGDSYQMDKDGYFWFQARIDDMIISGGYNIAGPEVEASLMAHPSVAECAVIGVEDKLRGQLVKAFVMLRSGFEGNDQLTGELQDFVKQNIAPYKYPRCIQYVEGLPKTETGKIQRFRLRQQEAV</sequence>
<accession>A0A381TLN4</accession>
<dbReference type="EMBL" id="UINC01004728">
    <property type="protein sequence ID" value="SVA16438.1"/>
    <property type="molecule type" value="Genomic_DNA"/>
</dbReference>
<dbReference type="PANTHER" id="PTHR43352:SF1">
    <property type="entry name" value="ANTHRANILATE--COA LIGASE"/>
    <property type="match status" value="1"/>
</dbReference>
<evidence type="ECO:0000256" key="2">
    <source>
        <dbReference type="ARBA" id="ARBA00022598"/>
    </source>
</evidence>
<dbReference type="InterPro" id="IPR000873">
    <property type="entry name" value="AMP-dep_synth/lig_dom"/>
</dbReference>
<keyword evidence="3" id="KW-0547">Nucleotide-binding</keyword>
<dbReference type="InterPro" id="IPR020845">
    <property type="entry name" value="AMP-binding_CS"/>
</dbReference>
<comment type="similarity">
    <text evidence="1">Belongs to the ATP-dependent AMP-binding enzyme family.</text>
</comment>
<name>A0A381TLN4_9ZZZZ</name>
<dbReference type="GO" id="GO:0005524">
    <property type="term" value="F:ATP binding"/>
    <property type="evidence" value="ECO:0007669"/>
    <property type="project" value="UniProtKB-KW"/>
</dbReference>
<dbReference type="InterPro" id="IPR025110">
    <property type="entry name" value="AMP-bd_C"/>
</dbReference>
<dbReference type="FunFam" id="3.30.300.30:FF:000005">
    <property type="entry name" value="Acyl-coenzyme A synthetase ACSM5, mitochondrial"/>
    <property type="match status" value="1"/>
</dbReference>
<evidence type="ECO:0000256" key="3">
    <source>
        <dbReference type="ARBA" id="ARBA00022741"/>
    </source>
</evidence>
<evidence type="ECO:0000259" key="5">
    <source>
        <dbReference type="Pfam" id="PF00501"/>
    </source>
</evidence>
<feature type="domain" description="AMP-dependent synthetase/ligase" evidence="5">
    <location>
        <begin position="47"/>
        <end position="388"/>
    </location>
</feature>
<dbReference type="SUPFAM" id="SSF56801">
    <property type="entry name" value="Acetyl-CoA synthetase-like"/>
    <property type="match status" value="1"/>
</dbReference>
<gene>
    <name evidence="7" type="ORF">METZ01_LOCUS69292</name>
</gene>
<evidence type="ECO:0000259" key="6">
    <source>
        <dbReference type="Pfam" id="PF13193"/>
    </source>
</evidence>
<dbReference type="InterPro" id="IPR042099">
    <property type="entry name" value="ANL_N_sf"/>
</dbReference>
<evidence type="ECO:0000313" key="7">
    <source>
        <dbReference type="EMBL" id="SVA16438.1"/>
    </source>
</evidence>
<reference evidence="7" key="1">
    <citation type="submission" date="2018-05" db="EMBL/GenBank/DDBJ databases">
        <authorList>
            <person name="Lanie J.A."/>
            <person name="Ng W.-L."/>
            <person name="Kazmierczak K.M."/>
            <person name="Andrzejewski T.M."/>
            <person name="Davidsen T.M."/>
            <person name="Wayne K.J."/>
            <person name="Tettelin H."/>
            <person name="Glass J.I."/>
            <person name="Rusch D."/>
            <person name="Podicherti R."/>
            <person name="Tsui H.-C.T."/>
            <person name="Winkler M.E."/>
        </authorList>
    </citation>
    <scope>NUCLEOTIDE SEQUENCE</scope>
</reference>
<keyword evidence="4" id="KW-0067">ATP-binding</keyword>
<proteinExistence type="inferred from homology"/>
<dbReference type="PROSITE" id="PS00455">
    <property type="entry name" value="AMP_BINDING"/>
    <property type="match status" value="1"/>
</dbReference>
<keyword evidence="2" id="KW-0436">Ligase</keyword>
<evidence type="ECO:0008006" key="8">
    <source>
        <dbReference type="Google" id="ProtNLM"/>
    </source>
</evidence>
<feature type="domain" description="AMP-binding enzyme C-terminal" evidence="6">
    <location>
        <begin position="442"/>
        <end position="520"/>
    </location>
</feature>
<dbReference type="AlphaFoldDB" id="A0A381TLN4"/>
<protein>
    <recommendedName>
        <fullName evidence="8">AMP-dependent synthetase/ligase domain-containing protein</fullName>
    </recommendedName>
</protein>
<dbReference type="PANTHER" id="PTHR43352">
    <property type="entry name" value="ACETYL-COA SYNTHETASE"/>
    <property type="match status" value="1"/>
</dbReference>